<dbReference type="PANTHER" id="PTHR12149:SF8">
    <property type="entry name" value="PROTEIN-RIBULOSAMINE 3-KINASE"/>
    <property type="match status" value="1"/>
</dbReference>
<organism evidence="3 4">
    <name type="scientific">Diaporthe vaccinii</name>
    <dbReference type="NCBI Taxonomy" id="105482"/>
    <lineage>
        <taxon>Eukaryota</taxon>
        <taxon>Fungi</taxon>
        <taxon>Dikarya</taxon>
        <taxon>Ascomycota</taxon>
        <taxon>Pezizomycotina</taxon>
        <taxon>Sordariomycetes</taxon>
        <taxon>Sordariomycetidae</taxon>
        <taxon>Diaporthales</taxon>
        <taxon>Diaporthaceae</taxon>
        <taxon>Diaporthe</taxon>
        <taxon>Diaporthe eres species complex</taxon>
    </lineage>
</organism>
<gene>
    <name evidence="3" type="ORF">FJTKL_02188</name>
</gene>
<name>A0ABR4DYK6_9PEZI</name>
<evidence type="ECO:0000256" key="1">
    <source>
        <dbReference type="ARBA" id="ARBA00011961"/>
    </source>
</evidence>
<dbReference type="EMBL" id="JBAWTH010000139">
    <property type="protein sequence ID" value="KAL2275244.1"/>
    <property type="molecule type" value="Genomic_DNA"/>
</dbReference>
<proteinExistence type="predicted"/>
<sequence length="338" mass="38883">MSTVRRRCPLINTARKLGVGDYNTGLLQWIVEMDSHIPQLLEVIPDVCEIFKISLHTQSPWAKAYRVTAKHLDGTDGQYFMKISEGHHGHEALRGEFEATRQMFTIAPDFCPDPIARGTFKTDPCSHFYICKFYEMSEGVPEPRAFCKKVAKLHSAHTSPEGKFGFHVTTYNGNLPPDNTWSSSWEECFTNGMKNVFKVYRERAGPQPELEAMLPDFYSKVIPRLLRPLESDGRKLQPSFVHGDLWCGNAAIIDEDTKDGIAFDPASFWAHNEYELGNWRPERNMFSQRYFEAYQTHIPKSEPEEDYDDRNALYSLYVCTPVLLLLVNRINKLIQQFG</sequence>
<comment type="catalytic activity">
    <reaction evidence="2">
        <text>N(6)-D-ribulosyl-L-lysyl-[protein] + ATP = N(6)-(3-O-phospho-D-ribulosyl)-L-lysyl-[protein] + ADP + H(+)</text>
        <dbReference type="Rhea" id="RHEA:48432"/>
        <dbReference type="Rhea" id="RHEA-COMP:12103"/>
        <dbReference type="Rhea" id="RHEA-COMP:12104"/>
        <dbReference type="ChEBI" id="CHEBI:15378"/>
        <dbReference type="ChEBI" id="CHEBI:30616"/>
        <dbReference type="ChEBI" id="CHEBI:90418"/>
        <dbReference type="ChEBI" id="CHEBI:90420"/>
        <dbReference type="ChEBI" id="CHEBI:456216"/>
        <dbReference type="EC" id="2.7.1.172"/>
    </reaction>
    <physiologicalReaction direction="left-to-right" evidence="2">
        <dbReference type="Rhea" id="RHEA:48433"/>
    </physiologicalReaction>
</comment>
<evidence type="ECO:0000313" key="3">
    <source>
        <dbReference type="EMBL" id="KAL2275244.1"/>
    </source>
</evidence>
<evidence type="ECO:0000256" key="2">
    <source>
        <dbReference type="ARBA" id="ARBA00048655"/>
    </source>
</evidence>
<comment type="caution">
    <text evidence="3">The sequence shown here is derived from an EMBL/GenBank/DDBJ whole genome shotgun (WGS) entry which is preliminary data.</text>
</comment>
<dbReference type="EC" id="2.7.1.172" evidence="1"/>
<dbReference type="SUPFAM" id="SSF56112">
    <property type="entry name" value="Protein kinase-like (PK-like)"/>
    <property type="match status" value="1"/>
</dbReference>
<dbReference type="InterPro" id="IPR011009">
    <property type="entry name" value="Kinase-like_dom_sf"/>
</dbReference>
<dbReference type="Gene3D" id="3.90.1200.10">
    <property type="match status" value="1"/>
</dbReference>
<accession>A0ABR4DYK6</accession>
<dbReference type="PANTHER" id="PTHR12149">
    <property type="entry name" value="FRUCTOSAMINE 3 KINASE-RELATED PROTEIN"/>
    <property type="match status" value="1"/>
</dbReference>
<protein>
    <recommendedName>
        <fullName evidence="1">protein-ribulosamine 3-kinase</fullName>
        <ecNumber evidence="1">2.7.1.172</ecNumber>
    </recommendedName>
</protein>
<dbReference type="Pfam" id="PF03881">
    <property type="entry name" value="Fructosamin_kin"/>
    <property type="match status" value="1"/>
</dbReference>
<dbReference type="Proteomes" id="UP001600888">
    <property type="component" value="Unassembled WGS sequence"/>
</dbReference>
<reference evidence="3 4" key="1">
    <citation type="submission" date="2024-03" db="EMBL/GenBank/DDBJ databases">
        <title>A high-quality draft genome sequence of Diaporthe vaccinii, a causative agent of upright dieback and viscid rot disease in cranberry plants.</title>
        <authorList>
            <person name="Sarrasin M."/>
            <person name="Lang B.F."/>
            <person name="Burger G."/>
        </authorList>
    </citation>
    <scope>NUCLEOTIDE SEQUENCE [LARGE SCALE GENOMIC DNA]</scope>
    <source>
        <strain evidence="3 4">IS7</strain>
    </source>
</reference>
<evidence type="ECO:0000313" key="4">
    <source>
        <dbReference type="Proteomes" id="UP001600888"/>
    </source>
</evidence>
<dbReference type="InterPro" id="IPR016477">
    <property type="entry name" value="Fructo-/Ketosamine-3-kinase"/>
</dbReference>
<keyword evidence="4" id="KW-1185">Reference proteome</keyword>